<name>A0AAD8UQN3_BABGI</name>
<evidence type="ECO:0000256" key="2">
    <source>
        <dbReference type="ARBA" id="ARBA00022771"/>
    </source>
</evidence>
<dbReference type="SMART" id="SM00744">
    <property type="entry name" value="RINGv"/>
    <property type="match status" value="1"/>
</dbReference>
<evidence type="ECO:0000313" key="8">
    <source>
        <dbReference type="EMBL" id="KAK1443830.1"/>
    </source>
</evidence>
<dbReference type="Proteomes" id="UP001230268">
    <property type="component" value="Unassembled WGS sequence"/>
</dbReference>
<keyword evidence="6" id="KW-0472">Membrane</keyword>
<dbReference type="GO" id="GO:0008270">
    <property type="term" value="F:zinc ion binding"/>
    <property type="evidence" value="ECO:0007669"/>
    <property type="project" value="UniProtKB-KW"/>
</dbReference>
<feature type="transmembrane region" description="Helical" evidence="6">
    <location>
        <begin position="176"/>
        <end position="195"/>
    </location>
</feature>
<keyword evidence="6" id="KW-1133">Transmembrane helix</keyword>
<feature type="compositionally biased region" description="Basic and acidic residues" evidence="5">
    <location>
        <begin position="23"/>
        <end position="36"/>
    </location>
</feature>
<feature type="transmembrane region" description="Helical" evidence="6">
    <location>
        <begin position="207"/>
        <end position="234"/>
    </location>
</feature>
<dbReference type="PROSITE" id="PS50089">
    <property type="entry name" value="ZF_RING_2"/>
    <property type="match status" value="1"/>
</dbReference>
<evidence type="ECO:0000256" key="1">
    <source>
        <dbReference type="ARBA" id="ARBA00022723"/>
    </source>
</evidence>
<dbReference type="Gene3D" id="3.30.40.10">
    <property type="entry name" value="Zinc/RING finger domain, C3HC4 (zinc finger)"/>
    <property type="match status" value="1"/>
</dbReference>
<keyword evidence="3" id="KW-0862">Zinc</keyword>
<dbReference type="SUPFAM" id="SSF57850">
    <property type="entry name" value="RING/U-box"/>
    <property type="match status" value="1"/>
</dbReference>
<dbReference type="InterPro" id="IPR013083">
    <property type="entry name" value="Znf_RING/FYVE/PHD"/>
</dbReference>
<dbReference type="AlphaFoldDB" id="A0AAD8UQN3"/>
<feature type="region of interest" description="Disordered" evidence="5">
    <location>
        <begin position="1"/>
        <end position="36"/>
    </location>
</feature>
<dbReference type="InterPro" id="IPR001841">
    <property type="entry name" value="Znf_RING"/>
</dbReference>
<feature type="transmembrane region" description="Helical" evidence="6">
    <location>
        <begin position="95"/>
        <end position="117"/>
    </location>
</feature>
<keyword evidence="2 4" id="KW-0863">Zinc-finger</keyword>
<feature type="domain" description="RING-type" evidence="7">
    <location>
        <begin position="333"/>
        <end position="376"/>
    </location>
</feature>
<protein>
    <recommendedName>
        <fullName evidence="7">RING-type domain-containing protein</fullName>
    </recommendedName>
</protein>
<evidence type="ECO:0000313" key="9">
    <source>
        <dbReference type="Proteomes" id="UP001230268"/>
    </source>
</evidence>
<evidence type="ECO:0000259" key="7">
    <source>
        <dbReference type="PROSITE" id="PS50089"/>
    </source>
</evidence>
<accession>A0AAD8UQN3</accession>
<evidence type="ECO:0000256" key="5">
    <source>
        <dbReference type="SAM" id="MobiDB-lite"/>
    </source>
</evidence>
<gene>
    <name evidence="8" type="ORF">BgAZ_207060</name>
</gene>
<dbReference type="PANTHER" id="PTHR45676:SF41">
    <property type="entry name" value="RING-H2 FINGER PROTEIN ATL66"/>
    <property type="match status" value="1"/>
</dbReference>
<reference evidence="8" key="1">
    <citation type="submission" date="2023-08" db="EMBL/GenBank/DDBJ databases">
        <title>Draft sequence of the Babesia gibsoni genome.</title>
        <authorList>
            <person name="Yamagishi J.Y."/>
            <person name="Xuan X.X."/>
        </authorList>
    </citation>
    <scope>NUCLEOTIDE SEQUENCE</scope>
    <source>
        <strain evidence="8">Azabu</strain>
    </source>
</reference>
<keyword evidence="1" id="KW-0479">Metal-binding</keyword>
<dbReference type="CDD" id="cd16454">
    <property type="entry name" value="RING-H2_PA-TM-RING"/>
    <property type="match status" value="1"/>
</dbReference>
<dbReference type="PANTHER" id="PTHR45676">
    <property type="entry name" value="RING-H2 FINGER PROTEIN ATL51-RELATED"/>
    <property type="match status" value="1"/>
</dbReference>
<keyword evidence="6" id="KW-0812">Transmembrane</keyword>
<dbReference type="EMBL" id="JAVEPI010000002">
    <property type="protein sequence ID" value="KAK1443830.1"/>
    <property type="molecule type" value="Genomic_DNA"/>
</dbReference>
<proteinExistence type="predicted"/>
<dbReference type="Pfam" id="PF13639">
    <property type="entry name" value="zf-RING_2"/>
    <property type="match status" value="1"/>
</dbReference>
<evidence type="ECO:0000256" key="6">
    <source>
        <dbReference type="SAM" id="Phobius"/>
    </source>
</evidence>
<keyword evidence="9" id="KW-1185">Reference proteome</keyword>
<comment type="caution">
    <text evidence="8">The sequence shown here is derived from an EMBL/GenBank/DDBJ whole genome shotgun (WGS) entry which is preliminary data.</text>
</comment>
<evidence type="ECO:0000256" key="4">
    <source>
        <dbReference type="PROSITE-ProRule" id="PRU00175"/>
    </source>
</evidence>
<dbReference type="InterPro" id="IPR011016">
    <property type="entry name" value="Znf_RING-CH"/>
</dbReference>
<sequence length="390" mass="44816">MASSQSHGGGDRGASCGPVSTPRVDHSHRYEDTPQRVTEEAARSEEAINNEYALAQSRRGYDLLYFINTTPLRTAFMNNGGGQGRDAQADNNGHNVIIIMLMYIHLAMVLLISALMIGMVIGYKRPYDDMFSRPSEVLIFFWLMRDLVKTAMSAWTIRYQCMRVLEPRWLFYSKRVYRILTWVWLGFAVYFLILRPSENLHSTSCKIAFLLMWLTFAWNISPILAYAMLSIMLYPILSLIVRYRTQGGLTPGLPKKLFQKLEVERFDKVLSRINRGETKLYHQYSKGTARTNSQNSITVSITRDDGEESDKHKGTNANSSESPNAMLALDYVCAICILEIGNSEKIFVMPCDMRHFFHRDCLKTWFKRSRMCPICRVNIGDALCMEDKRQ</sequence>
<evidence type="ECO:0000256" key="3">
    <source>
        <dbReference type="ARBA" id="ARBA00022833"/>
    </source>
</evidence>
<organism evidence="8 9">
    <name type="scientific">Babesia gibsoni</name>
    <dbReference type="NCBI Taxonomy" id="33632"/>
    <lineage>
        <taxon>Eukaryota</taxon>
        <taxon>Sar</taxon>
        <taxon>Alveolata</taxon>
        <taxon>Apicomplexa</taxon>
        <taxon>Aconoidasida</taxon>
        <taxon>Piroplasmida</taxon>
        <taxon>Babesiidae</taxon>
        <taxon>Babesia</taxon>
    </lineage>
</organism>